<dbReference type="InterPro" id="IPR035069">
    <property type="entry name" value="TTHA1013/TTHA0281-like"/>
</dbReference>
<keyword evidence="2" id="KW-1185">Reference proteome</keyword>
<dbReference type="Gene3D" id="1.10.1220.10">
    <property type="entry name" value="Met repressor-like"/>
    <property type="match status" value="1"/>
</dbReference>
<dbReference type="Pfam" id="PF05534">
    <property type="entry name" value="HicB"/>
    <property type="match status" value="1"/>
</dbReference>
<dbReference type="RefSeq" id="WP_027403975.1">
    <property type="nucleotide sequence ID" value="NZ_CP099464.1"/>
</dbReference>
<dbReference type="SUPFAM" id="SSF143100">
    <property type="entry name" value="TTHA1013/TTHA0281-like"/>
    <property type="match status" value="1"/>
</dbReference>
<accession>A0ABY5M2E5</accession>
<evidence type="ECO:0000313" key="1">
    <source>
        <dbReference type="EMBL" id="UUO17068.1"/>
    </source>
</evidence>
<dbReference type="Gene3D" id="3.30.160.250">
    <property type="match status" value="1"/>
</dbReference>
<dbReference type="PANTHER" id="PTHR34504:SF2">
    <property type="entry name" value="UPF0150 PROTEIN SSL0259"/>
    <property type="match status" value="1"/>
</dbReference>
<evidence type="ECO:0000313" key="2">
    <source>
        <dbReference type="Proteomes" id="UP001057561"/>
    </source>
</evidence>
<dbReference type="SUPFAM" id="SSF47598">
    <property type="entry name" value="Ribbon-helix-helix"/>
    <property type="match status" value="1"/>
</dbReference>
<dbReference type="PANTHER" id="PTHR34504">
    <property type="entry name" value="ANTITOXIN HICB"/>
    <property type="match status" value="1"/>
</dbReference>
<reference evidence="1" key="1">
    <citation type="submission" date="2022-06" db="EMBL/GenBank/DDBJ databases">
        <title>Nostosin G and Spiroidesin B from the Cyanobacterium Dolichospermum sp. NIES-1697.</title>
        <authorList>
            <person name="Phan C.-S."/>
            <person name="Mehjabin J.J."/>
            <person name="Anas A.R.J."/>
            <person name="Hayasaka M."/>
            <person name="Onoki R."/>
            <person name="Wang J."/>
            <person name="Umezawa T."/>
            <person name="Washio K."/>
            <person name="Morikawa M."/>
            <person name="Okino T."/>
        </authorList>
    </citation>
    <scope>NUCLEOTIDE SEQUENCE</scope>
    <source>
        <strain evidence="1">NIES-1697</strain>
    </source>
</reference>
<organism evidence="1 2">
    <name type="scientific">Dolichospermum heterosporum TAC447</name>
    <dbReference type="NCBI Taxonomy" id="747523"/>
    <lineage>
        <taxon>Bacteria</taxon>
        <taxon>Bacillati</taxon>
        <taxon>Cyanobacteriota</taxon>
        <taxon>Cyanophyceae</taxon>
        <taxon>Nostocales</taxon>
        <taxon>Aphanizomenonaceae</taxon>
        <taxon>Dolichospermum</taxon>
        <taxon>Dolichospermum heterosporum</taxon>
    </lineage>
</organism>
<dbReference type="InterPro" id="IPR013321">
    <property type="entry name" value="Arc_rbn_hlx_hlx"/>
</dbReference>
<dbReference type="InterPro" id="IPR051404">
    <property type="entry name" value="TA_system_antitoxin"/>
</dbReference>
<dbReference type="Proteomes" id="UP001057561">
    <property type="component" value="Chromosome"/>
</dbReference>
<protein>
    <submittedName>
        <fullName evidence="1">Type II toxin-antitoxin system HicB family antitoxin</fullName>
    </submittedName>
</protein>
<gene>
    <name evidence="1" type="ORF">NG743_08710</name>
</gene>
<dbReference type="InterPro" id="IPR010985">
    <property type="entry name" value="Ribbon_hlx_hlx"/>
</dbReference>
<dbReference type="InterPro" id="IPR008651">
    <property type="entry name" value="Uncharacterised_HicB"/>
</dbReference>
<dbReference type="EMBL" id="CP099464">
    <property type="protein sequence ID" value="UUO17068.1"/>
    <property type="molecule type" value="Genomic_DNA"/>
</dbReference>
<name>A0ABY5M2E5_9CYAN</name>
<sequence length="126" mass="14272">MKTLNQTNKQIEQSPLEYYLKLQYPITLYPDIEGGYVAQIKDLPGCLTQGETIEETMTNINEARELWIETAYEAGDNIPLPSTDDSYSGKLMLRMPKSLHRRLSETAEREGVSLNQYIVSLVSAAK</sequence>
<proteinExistence type="predicted"/>